<evidence type="ECO:0000313" key="1">
    <source>
        <dbReference type="EMBL" id="JAP07660.1"/>
    </source>
</evidence>
<sequence>SFRESLELDDGSNVMHERRKPFMRSCSLYRRLIHDGSSFASDEDIEFENVTTEINKITLKMIIVLNLK</sequence>
<dbReference type="EMBL" id="GEDG01038289">
    <property type="protein sequence ID" value="JAP07660.1"/>
    <property type="molecule type" value="Transcribed_RNA"/>
</dbReference>
<dbReference type="AlphaFoldDB" id="A0A0V0GH95"/>
<organism evidence="1">
    <name type="scientific">Solanum chacoense</name>
    <name type="common">Chaco potato</name>
    <dbReference type="NCBI Taxonomy" id="4108"/>
    <lineage>
        <taxon>Eukaryota</taxon>
        <taxon>Viridiplantae</taxon>
        <taxon>Streptophyta</taxon>
        <taxon>Embryophyta</taxon>
        <taxon>Tracheophyta</taxon>
        <taxon>Spermatophyta</taxon>
        <taxon>Magnoliopsida</taxon>
        <taxon>eudicotyledons</taxon>
        <taxon>Gunneridae</taxon>
        <taxon>Pentapetalae</taxon>
        <taxon>asterids</taxon>
        <taxon>lamiids</taxon>
        <taxon>Solanales</taxon>
        <taxon>Solanaceae</taxon>
        <taxon>Solanoideae</taxon>
        <taxon>Solaneae</taxon>
        <taxon>Solanum</taxon>
    </lineage>
</organism>
<proteinExistence type="predicted"/>
<accession>A0A0V0GH95</accession>
<name>A0A0V0GH95_SOLCH</name>
<protein>
    <submittedName>
        <fullName evidence="1">Putative ovule protein</fullName>
    </submittedName>
</protein>
<reference evidence="1" key="1">
    <citation type="submission" date="2015-12" db="EMBL/GenBank/DDBJ databases">
        <title>Gene expression during late stages of embryo sac development: a critical building block for successful pollen-pistil interactions.</title>
        <authorList>
            <person name="Liu Y."/>
            <person name="Joly V."/>
            <person name="Sabar M."/>
            <person name="Matton D.P."/>
        </authorList>
    </citation>
    <scope>NUCLEOTIDE SEQUENCE</scope>
</reference>
<feature type="non-terminal residue" evidence="1">
    <location>
        <position position="1"/>
    </location>
</feature>